<dbReference type="InterPro" id="IPR044131">
    <property type="entry name" value="PKc_DYR1A/1B"/>
</dbReference>
<dbReference type="SMART" id="SM00220">
    <property type="entry name" value="S_TKc"/>
    <property type="match status" value="1"/>
</dbReference>
<keyword evidence="15" id="KW-1185">Reference proteome</keyword>
<protein>
    <recommendedName>
        <fullName evidence="2">dual-specificity kinase</fullName>
        <ecNumber evidence="2">2.7.12.1</ecNumber>
    </recommendedName>
</protein>
<evidence type="ECO:0000256" key="12">
    <source>
        <dbReference type="SAM" id="MobiDB-lite"/>
    </source>
</evidence>
<dbReference type="Gene3D" id="1.10.510.10">
    <property type="entry name" value="Transferase(Phosphotransferase) domain 1"/>
    <property type="match status" value="1"/>
</dbReference>
<keyword evidence="6 14" id="KW-0418">Kinase</keyword>
<dbReference type="EC" id="2.7.12.1" evidence="2"/>
<dbReference type="CDD" id="cd14226">
    <property type="entry name" value="PKc_DYRK1"/>
    <property type="match status" value="1"/>
</dbReference>
<keyword evidence="7 11" id="KW-0067">ATP-binding</keyword>
<feature type="compositionally biased region" description="Low complexity" evidence="12">
    <location>
        <begin position="88"/>
        <end position="97"/>
    </location>
</feature>
<dbReference type="InterPro" id="IPR000719">
    <property type="entry name" value="Prot_kinase_dom"/>
</dbReference>
<evidence type="ECO:0000256" key="4">
    <source>
        <dbReference type="ARBA" id="ARBA00022679"/>
    </source>
</evidence>
<evidence type="ECO:0000256" key="2">
    <source>
        <dbReference type="ARBA" id="ARBA00013203"/>
    </source>
</evidence>
<dbReference type="InterPro" id="IPR011009">
    <property type="entry name" value="Kinase-like_dom_sf"/>
</dbReference>
<evidence type="ECO:0000256" key="10">
    <source>
        <dbReference type="ARBA" id="ARBA00051680"/>
    </source>
</evidence>
<evidence type="ECO:0000256" key="5">
    <source>
        <dbReference type="ARBA" id="ARBA00022741"/>
    </source>
</evidence>
<comment type="catalytic activity">
    <reaction evidence="10">
        <text>L-tyrosyl-[protein] + ATP = O-phospho-L-tyrosyl-[protein] + ADP + H(+)</text>
        <dbReference type="Rhea" id="RHEA:10596"/>
        <dbReference type="Rhea" id="RHEA-COMP:10136"/>
        <dbReference type="Rhea" id="RHEA-COMP:20101"/>
        <dbReference type="ChEBI" id="CHEBI:15378"/>
        <dbReference type="ChEBI" id="CHEBI:30616"/>
        <dbReference type="ChEBI" id="CHEBI:46858"/>
        <dbReference type="ChEBI" id="CHEBI:61978"/>
        <dbReference type="ChEBI" id="CHEBI:456216"/>
        <dbReference type="EC" id="2.7.12.1"/>
    </reaction>
</comment>
<dbReference type="GO" id="GO:0005524">
    <property type="term" value="F:ATP binding"/>
    <property type="evidence" value="ECO:0007669"/>
    <property type="project" value="UniProtKB-UniRule"/>
</dbReference>
<dbReference type="PROSITE" id="PS00107">
    <property type="entry name" value="PROTEIN_KINASE_ATP"/>
    <property type="match status" value="1"/>
</dbReference>
<dbReference type="GO" id="GO:0004712">
    <property type="term" value="F:protein serine/threonine/tyrosine kinase activity"/>
    <property type="evidence" value="ECO:0007669"/>
    <property type="project" value="UniProtKB-EC"/>
</dbReference>
<dbReference type="InterPro" id="IPR017441">
    <property type="entry name" value="Protein_kinase_ATP_BS"/>
</dbReference>
<proteinExistence type="inferred from homology"/>
<evidence type="ECO:0000313" key="14">
    <source>
        <dbReference type="EMBL" id="KOO29028.1"/>
    </source>
</evidence>
<evidence type="ECO:0000256" key="8">
    <source>
        <dbReference type="ARBA" id="ARBA00049003"/>
    </source>
</evidence>
<gene>
    <name evidence="14" type="ORF">Ctob_006383</name>
</gene>
<dbReference type="FunFam" id="3.30.200.20:FF:000087">
    <property type="entry name" value="Dual specificity tyrosine-phosphorylation-regulated kinase 1A"/>
    <property type="match status" value="1"/>
</dbReference>
<evidence type="ECO:0000256" key="6">
    <source>
        <dbReference type="ARBA" id="ARBA00022777"/>
    </source>
</evidence>
<feature type="non-terminal residue" evidence="14">
    <location>
        <position position="1"/>
    </location>
</feature>
<dbReference type="PANTHER" id="PTHR24058">
    <property type="entry name" value="DUAL SPECIFICITY PROTEIN KINASE"/>
    <property type="match status" value="1"/>
</dbReference>
<keyword evidence="3" id="KW-0723">Serine/threonine-protein kinase</keyword>
<comment type="caution">
    <text evidence="14">The sequence shown here is derived from an EMBL/GenBank/DDBJ whole genome shotgun (WGS) entry which is preliminary data.</text>
</comment>
<dbReference type="InterPro" id="IPR050494">
    <property type="entry name" value="Ser_Thr_dual-spec_kinase"/>
</dbReference>
<comment type="similarity">
    <text evidence="1">Belongs to the protein kinase superfamily. CMGC Ser/Thr protein kinase family. MNB/DYRK subfamily.</text>
</comment>
<evidence type="ECO:0000256" key="9">
    <source>
        <dbReference type="ARBA" id="ARBA00049308"/>
    </source>
</evidence>
<keyword evidence="4" id="KW-0808">Transferase</keyword>
<keyword evidence="5 11" id="KW-0547">Nucleotide-binding</keyword>
<feature type="domain" description="Protein kinase" evidence="13">
    <location>
        <begin position="234"/>
        <end position="549"/>
    </location>
</feature>
<name>A0A0M0JS51_9EUKA</name>
<dbReference type="Gene3D" id="3.30.200.20">
    <property type="entry name" value="Phosphorylase Kinase, domain 1"/>
    <property type="match status" value="1"/>
</dbReference>
<sequence>LCSSGASLHKAFQAVSTPSARSGPSRAATATVAIPPSPAVHGPAGRMALTHTERSAFSHWSASSVGLLSASAIASQHAAAMGSSGVARPAARSASDPRVPDAMQVEPSSAAAVALSSASSSEQATTSSEAGPSGAQPGATTDAPMSDVGFPPRPQRKHSDAPVRKLSVSLIDTYKLINQVYYEKRKRRQQEKAETSASASGGSKKERKGSINNGYDDEHYDYIVKSGELFNERYEVSTVIGKGSFGQVVKAYDNHRGESVAIKIIKSKKPFLQQAKTEIELLQFLNQKDPTDTACIVRLQEHFMFRGHQCLVFEMLSYNLYDLLRHTTFKGVSLNLIRKFGKQILKALCFLALRDVSVIHCDLKPENILLRHPKRSAIKLIDFGSSCRDGQTVYSYIQSRFYRSPEVLLGCPYSTAIDMWSLGCILVEMHTGEPIFSGQDETDQIVKIYELLGPPPTHMIQQGTKGLKHFRRQEQGLGYTLRDPPRSLKVRSINDVLGVETGGPDGRRLNEPGHSVTDYLKLKDLIMKMLAYDPAERITPFQAISHSFFGQTECAEVQTEAPSSASATGDAGTGASSGGLAAMAAGGGLGR</sequence>
<evidence type="ECO:0000313" key="15">
    <source>
        <dbReference type="Proteomes" id="UP000037460"/>
    </source>
</evidence>
<evidence type="ECO:0000256" key="11">
    <source>
        <dbReference type="PROSITE-ProRule" id="PRU10141"/>
    </source>
</evidence>
<organism evidence="14 15">
    <name type="scientific">Chrysochromulina tobinii</name>
    <dbReference type="NCBI Taxonomy" id="1460289"/>
    <lineage>
        <taxon>Eukaryota</taxon>
        <taxon>Haptista</taxon>
        <taxon>Haptophyta</taxon>
        <taxon>Prymnesiophyceae</taxon>
        <taxon>Prymnesiales</taxon>
        <taxon>Chrysochromulinaceae</taxon>
        <taxon>Chrysochromulina</taxon>
    </lineage>
</organism>
<feature type="region of interest" description="Disordered" evidence="12">
    <location>
        <begin position="88"/>
        <end position="163"/>
    </location>
</feature>
<dbReference type="PANTHER" id="PTHR24058:SF28">
    <property type="entry name" value="SERINE_THREONINE-PROTEIN KINASE MINIBRAIN"/>
    <property type="match status" value="1"/>
</dbReference>
<dbReference type="PROSITE" id="PS00108">
    <property type="entry name" value="PROTEIN_KINASE_ST"/>
    <property type="match status" value="1"/>
</dbReference>
<dbReference type="OrthoDB" id="9332038at2759"/>
<dbReference type="EMBL" id="JWZX01002474">
    <property type="protein sequence ID" value="KOO29028.1"/>
    <property type="molecule type" value="Genomic_DNA"/>
</dbReference>
<feature type="compositionally biased region" description="Low complexity" evidence="12">
    <location>
        <begin position="108"/>
        <end position="130"/>
    </location>
</feature>
<feature type="region of interest" description="Disordered" evidence="12">
    <location>
        <begin position="185"/>
        <end position="213"/>
    </location>
</feature>
<dbReference type="Pfam" id="PF00069">
    <property type="entry name" value="Pkinase"/>
    <property type="match status" value="1"/>
</dbReference>
<dbReference type="PROSITE" id="PS50011">
    <property type="entry name" value="PROTEIN_KINASE_DOM"/>
    <property type="match status" value="1"/>
</dbReference>
<dbReference type="GO" id="GO:0004674">
    <property type="term" value="F:protein serine/threonine kinase activity"/>
    <property type="evidence" value="ECO:0007669"/>
    <property type="project" value="UniProtKB-KW"/>
</dbReference>
<dbReference type="InterPro" id="IPR008271">
    <property type="entry name" value="Ser/Thr_kinase_AS"/>
</dbReference>
<evidence type="ECO:0000256" key="1">
    <source>
        <dbReference type="ARBA" id="ARBA00008867"/>
    </source>
</evidence>
<feature type="binding site" evidence="11">
    <location>
        <position position="263"/>
    </location>
    <ligand>
        <name>ATP</name>
        <dbReference type="ChEBI" id="CHEBI:30616"/>
    </ligand>
</feature>
<dbReference type="AlphaFoldDB" id="A0A0M0JS51"/>
<evidence type="ECO:0000256" key="7">
    <source>
        <dbReference type="ARBA" id="ARBA00022840"/>
    </source>
</evidence>
<comment type="catalytic activity">
    <reaction evidence="8">
        <text>L-seryl-[protein] + ATP = O-phospho-L-seryl-[protein] + ADP + H(+)</text>
        <dbReference type="Rhea" id="RHEA:17989"/>
        <dbReference type="Rhea" id="RHEA-COMP:9863"/>
        <dbReference type="Rhea" id="RHEA-COMP:11604"/>
        <dbReference type="ChEBI" id="CHEBI:15378"/>
        <dbReference type="ChEBI" id="CHEBI:29999"/>
        <dbReference type="ChEBI" id="CHEBI:30616"/>
        <dbReference type="ChEBI" id="CHEBI:83421"/>
        <dbReference type="ChEBI" id="CHEBI:456216"/>
        <dbReference type="EC" id="2.7.12.1"/>
    </reaction>
</comment>
<evidence type="ECO:0000259" key="13">
    <source>
        <dbReference type="PROSITE" id="PS50011"/>
    </source>
</evidence>
<comment type="catalytic activity">
    <reaction evidence="9">
        <text>L-threonyl-[protein] + ATP = O-phospho-L-threonyl-[protein] + ADP + H(+)</text>
        <dbReference type="Rhea" id="RHEA:46608"/>
        <dbReference type="Rhea" id="RHEA-COMP:11060"/>
        <dbReference type="Rhea" id="RHEA-COMP:11605"/>
        <dbReference type="ChEBI" id="CHEBI:15378"/>
        <dbReference type="ChEBI" id="CHEBI:30013"/>
        <dbReference type="ChEBI" id="CHEBI:30616"/>
        <dbReference type="ChEBI" id="CHEBI:61977"/>
        <dbReference type="ChEBI" id="CHEBI:456216"/>
        <dbReference type="EC" id="2.7.12.1"/>
    </reaction>
</comment>
<dbReference type="Proteomes" id="UP000037460">
    <property type="component" value="Unassembled WGS sequence"/>
</dbReference>
<evidence type="ECO:0000256" key="3">
    <source>
        <dbReference type="ARBA" id="ARBA00022527"/>
    </source>
</evidence>
<reference evidence="15" key="1">
    <citation type="journal article" date="2015" name="PLoS Genet.">
        <title>Genome Sequence and Transcriptome Analyses of Chrysochromulina tobin: Metabolic Tools for Enhanced Algal Fitness in the Prominent Order Prymnesiales (Haptophyceae).</title>
        <authorList>
            <person name="Hovde B.T."/>
            <person name="Deodato C.R."/>
            <person name="Hunsperger H.M."/>
            <person name="Ryken S.A."/>
            <person name="Yost W."/>
            <person name="Jha R.K."/>
            <person name="Patterson J."/>
            <person name="Monnat R.J. Jr."/>
            <person name="Barlow S.B."/>
            <person name="Starkenburg S.R."/>
            <person name="Cattolico R.A."/>
        </authorList>
    </citation>
    <scope>NUCLEOTIDE SEQUENCE</scope>
    <source>
        <strain evidence="15">CCMP291</strain>
    </source>
</reference>
<accession>A0A0M0JS51</accession>
<dbReference type="SUPFAM" id="SSF56112">
    <property type="entry name" value="Protein kinase-like (PK-like)"/>
    <property type="match status" value="1"/>
</dbReference>